<sequence length="293" mass="31893">MNNTSQWLRWVMCLTMLIGTCASNETDTDTPKALFESVHDITIGRSVLAGLGIVLGSLIMVFGYRYFRSTMVVCAFLIGGVFVSGVIEAAWSNRNSITLATWISFFIGGLLCGALVLCLYKIGVFLVGAFAGVQLAAVLNSSFGYKISASNPTLVFIVLAIVLGIVGGIITCWAERIILILFTSFVGSQLLVWGIGYFAGNYPNPTDLKSMGRKTIDGQWTYDIPHAWWAYVAAMIVLFVLGAYIQFRKTSSDGVAHHTRAHRSAAIGKSSNHANTPVHDDNTTPQAHYRHIV</sequence>
<keyword evidence="12" id="KW-1185">Reference proteome</keyword>
<dbReference type="OrthoDB" id="102260at2759"/>
<feature type="transmembrane region" description="Helical" evidence="8">
    <location>
        <begin position="97"/>
        <end position="117"/>
    </location>
</feature>
<feature type="transmembrane region" description="Helical" evidence="8">
    <location>
        <begin position="228"/>
        <end position="247"/>
    </location>
</feature>
<evidence type="ECO:0000256" key="2">
    <source>
        <dbReference type="ARBA" id="ARBA00006244"/>
    </source>
</evidence>
<feature type="transmembrane region" description="Helical" evidence="8">
    <location>
        <begin position="149"/>
        <end position="170"/>
    </location>
</feature>
<feature type="chain" id="PRO_5001529713" description="Transmembrane protein 198" evidence="9">
    <location>
        <begin position="23"/>
        <end position="293"/>
    </location>
</feature>
<evidence type="ECO:0000256" key="3">
    <source>
        <dbReference type="ARBA" id="ARBA00022692"/>
    </source>
</evidence>
<comment type="subcellular location">
    <subcellularLocation>
        <location evidence="1">Membrane</location>
        <topology evidence="1">Multi-pass membrane protein</topology>
    </subcellularLocation>
</comment>
<dbReference type="InterPro" id="IPR040236">
    <property type="entry name" value="TMEM198"/>
</dbReference>
<dbReference type="PANTHER" id="PTHR31247">
    <property type="entry name" value="TRANSMEMBRANE PROTEIN 198 FAMILY MEMBER"/>
    <property type="match status" value="1"/>
</dbReference>
<name>A0A024GP77_9STRA</name>
<evidence type="ECO:0000256" key="7">
    <source>
        <dbReference type="SAM" id="MobiDB-lite"/>
    </source>
</evidence>
<reference evidence="11 12" key="1">
    <citation type="submission" date="2012-05" db="EMBL/GenBank/DDBJ databases">
        <title>Recombination and specialization in a pathogen metapopulation.</title>
        <authorList>
            <person name="Gardiner A."/>
            <person name="Kemen E."/>
            <person name="Schultz-Larsen T."/>
            <person name="MacLean D."/>
            <person name="Van Oosterhout C."/>
            <person name="Jones J.D.G."/>
        </authorList>
    </citation>
    <scope>NUCLEOTIDE SEQUENCE [LARGE SCALE GENOMIC DNA]</scope>
    <source>
        <strain evidence="11 12">Ac Nc2</strain>
    </source>
</reference>
<keyword evidence="9" id="KW-0732">Signal</keyword>
<keyword evidence="5 8" id="KW-0472">Membrane</keyword>
<evidence type="ECO:0000256" key="1">
    <source>
        <dbReference type="ARBA" id="ARBA00004141"/>
    </source>
</evidence>
<evidence type="ECO:0000256" key="8">
    <source>
        <dbReference type="SAM" id="Phobius"/>
    </source>
</evidence>
<evidence type="ECO:0000256" key="9">
    <source>
        <dbReference type="SAM" id="SignalP"/>
    </source>
</evidence>
<dbReference type="PANTHER" id="PTHR31247:SF5">
    <property type="entry name" value="DUF4203 DOMAIN-CONTAINING PROTEIN"/>
    <property type="match status" value="1"/>
</dbReference>
<dbReference type="GO" id="GO:0005886">
    <property type="term" value="C:plasma membrane"/>
    <property type="evidence" value="ECO:0007669"/>
    <property type="project" value="TreeGrafter"/>
</dbReference>
<organism evidence="11 12">
    <name type="scientific">Albugo candida</name>
    <dbReference type="NCBI Taxonomy" id="65357"/>
    <lineage>
        <taxon>Eukaryota</taxon>
        <taxon>Sar</taxon>
        <taxon>Stramenopiles</taxon>
        <taxon>Oomycota</taxon>
        <taxon>Peronosporomycetes</taxon>
        <taxon>Albuginales</taxon>
        <taxon>Albuginaceae</taxon>
        <taxon>Albugo</taxon>
    </lineage>
</organism>
<dbReference type="STRING" id="65357.A0A024GP77"/>
<feature type="domain" description="TM7S3/TM198-like" evidence="10">
    <location>
        <begin position="52"/>
        <end position="247"/>
    </location>
</feature>
<comment type="similarity">
    <text evidence="2">Belongs to the TMEM198 family.</text>
</comment>
<dbReference type="Pfam" id="PF13886">
    <property type="entry name" value="TM7S3_TM198"/>
    <property type="match status" value="1"/>
</dbReference>
<evidence type="ECO:0000259" key="10">
    <source>
        <dbReference type="Pfam" id="PF13886"/>
    </source>
</evidence>
<gene>
    <name evidence="11" type="ORF">BN9_096600</name>
</gene>
<comment type="caution">
    <text evidence="11">The sequence shown here is derived from an EMBL/GenBank/DDBJ whole genome shotgun (WGS) entry which is preliminary data.</text>
</comment>
<evidence type="ECO:0000256" key="6">
    <source>
        <dbReference type="ARBA" id="ARBA00049737"/>
    </source>
</evidence>
<proteinExistence type="inferred from homology"/>
<evidence type="ECO:0000313" key="12">
    <source>
        <dbReference type="Proteomes" id="UP000053237"/>
    </source>
</evidence>
<evidence type="ECO:0000256" key="4">
    <source>
        <dbReference type="ARBA" id="ARBA00022989"/>
    </source>
</evidence>
<feature type="transmembrane region" description="Helical" evidence="8">
    <location>
        <begin position="71"/>
        <end position="91"/>
    </location>
</feature>
<dbReference type="AlphaFoldDB" id="A0A024GP77"/>
<protein>
    <recommendedName>
        <fullName evidence="6">Transmembrane protein 198</fullName>
    </recommendedName>
</protein>
<feature type="transmembrane region" description="Helical" evidence="8">
    <location>
        <begin position="47"/>
        <end position="64"/>
    </location>
</feature>
<keyword evidence="3 8" id="KW-0812">Transmembrane</keyword>
<accession>A0A024GP77</accession>
<dbReference type="EMBL" id="CAIX01000231">
    <property type="protein sequence ID" value="CCI48522.1"/>
    <property type="molecule type" value="Genomic_DNA"/>
</dbReference>
<feature type="transmembrane region" description="Helical" evidence="8">
    <location>
        <begin position="124"/>
        <end position="143"/>
    </location>
</feature>
<feature type="region of interest" description="Disordered" evidence="7">
    <location>
        <begin position="265"/>
        <end position="293"/>
    </location>
</feature>
<dbReference type="Proteomes" id="UP000053237">
    <property type="component" value="Unassembled WGS sequence"/>
</dbReference>
<dbReference type="InterPro" id="IPR025256">
    <property type="entry name" value="TM7S3/TM198-like_dom"/>
</dbReference>
<feature type="signal peptide" evidence="9">
    <location>
        <begin position="1"/>
        <end position="22"/>
    </location>
</feature>
<evidence type="ECO:0000256" key="5">
    <source>
        <dbReference type="ARBA" id="ARBA00023136"/>
    </source>
</evidence>
<dbReference type="InParanoid" id="A0A024GP77"/>
<keyword evidence="4 8" id="KW-1133">Transmembrane helix</keyword>
<feature type="transmembrane region" description="Helical" evidence="8">
    <location>
        <begin position="177"/>
        <end position="199"/>
    </location>
</feature>
<evidence type="ECO:0000313" key="11">
    <source>
        <dbReference type="EMBL" id="CCI48522.1"/>
    </source>
</evidence>